<feature type="region of interest" description="Disordered" evidence="1">
    <location>
        <begin position="590"/>
        <end position="611"/>
    </location>
</feature>
<feature type="domain" description="Magnesium transporter MgtE intracellular" evidence="2">
    <location>
        <begin position="403"/>
        <end position="490"/>
    </location>
</feature>
<accession>A0AAE0LHX1</accession>
<feature type="region of interest" description="Disordered" evidence="1">
    <location>
        <begin position="322"/>
        <end position="343"/>
    </location>
</feature>
<name>A0AAE0LHX1_9CHLO</name>
<comment type="caution">
    <text evidence="3">The sequence shown here is derived from an EMBL/GenBank/DDBJ whole genome shotgun (WGS) entry which is preliminary data.</text>
</comment>
<evidence type="ECO:0000259" key="2">
    <source>
        <dbReference type="Pfam" id="PF03448"/>
    </source>
</evidence>
<keyword evidence="4" id="KW-1185">Reference proteome</keyword>
<dbReference type="SUPFAM" id="SSF158791">
    <property type="entry name" value="MgtE N-terminal domain-like"/>
    <property type="match status" value="4"/>
</dbReference>
<gene>
    <name evidence="3" type="ORF">CYMTET_6582</name>
</gene>
<dbReference type="EMBL" id="LGRX02001610">
    <property type="protein sequence ID" value="KAK3285827.1"/>
    <property type="molecule type" value="Genomic_DNA"/>
</dbReference>
<evidence type="ECO:0000256" key="1">
    <source>
        <dbReference type="SAM" id="MobiDB-lite"/>
    </source>
</evidence>
<dbReference type="Proteomes" id="UP001190700">
    <property type="component" value="Unassembled WGS sequence"/>
</dbReference>
<protein>
    <recommendedName>
        <fullName evidence="2">Magnesium transporter MgtE intracellular domain-containing protein</fullName>
    </recommendedName>
</protein>
<dbReference type="InterPro" id="IPR006668">
    <property type="entry name" value="Mg_transptr_MgtE_intracell_dom"/>
</dbReference>
<evidence type="ECO:0000313" key="3">
    <source>
        <dbReference type="EMBL" id="KAK3285827.1"/>
    </source>
</evidence>
<dbReference type="Pfam" id="PF03448">
    <property type="entry name" value="MgtE_N"/>
    <property type="match status" value="2"/>
</dbReference>
<feature type="domain" description="Magnesium transporter MgtE intracellular" evidence="2">
    <location>
        <begin position="154"/>
        <end position="239"/>
    </location>
</feature>
<proteinExistence type="predicted"/>
<evidence type="ECO:0000313" key="4">
    <source>
        <dbReference type="Proteomes" id="UP001190700"/>
    </source>
</evidence>
<organism evidence="3 4">
    <name type="scientific">Cymbomonas tetramitiformis</name>
    <dbReference type="NCBI Taxonomy" id="36881"/>
    <lineage>
        <taxon>Eukaryota</taxon>
        <taxon>Viridiplantae</taxon>
        <taxon>Chlorophyta</taxon>
        <taxon>Pyramimonadophyceae</taxon>
        <taxon>Pyramimonadales</taxon>
        <taxon>Pyramimonadaceae</taxon>
        <taxon>Cymbomonas</taxon>
    </lineage>
</organism>
<dbReference type="AlphaFoldDB" id="A0AAE0LHX1"/>
<reference evidence="3 4" key="1">
    <citation type="journal article" date="2015" name="Genome Biol. Evol.">
        <title>Comparative Genomics of a Bacterivorous Green Alga Reveals Evolutionary Causalities and Consequences of Phago-Mixotrophic Mode of Nutrition.</title>
        <authorList>
            <person name="Burns J.A."/>
            <person name="Paasch A."/>
            <person name="Narechania A."/>
            <person name="Kim E."/>
        </authorList>
    </citation>
    <scope>NUCLEOTIDE SEQUENCE [LARGE SCALE GENOMIC DNA]</scope>
    <source>
        <strain evidence="3 4">PLY_AMNH</strain>
    </source>
</reference>
<sequence length="768" mass="80385">METRRALLEKVLPEQLGSMLVDLPKDKALPICTGISGPTLMEVIGAVGFERGAKLVQKMDLEVLAGDLSPVSPALLIQLAEALPALTAGKLLSGLEVGTCSEVLRHCSDAQLATWLPHLTAKQMADVLNRSALPEAAGPEQAPEISAEGQVQIERFARSLEAVRDAALVSTLRELPPLVCGHLLHLLPAERRSGLLTALLASGATQFLGHITPPMAVDLLMGCDERRRSSILQSLPTEQIIALLGSMEPEVAGRNLLALPPAIGATLLEATIGSDKPGAAMDMLRELDQEQVGDAGARCFEAASAAQLGVLLSRSIGVAEAAPEGSEEKQAQKSRGSQAAASETLEPCPPIIAGILNKMAPATAAVALTEMKPQHAVQIITAMAATPAAKLLDLGAFGTEVTALAFAQMDEEAGASVLSKLSVERSAEVLANAKPAAATKLLGRIDSAQAAEKVASMPAVAVAGRLANLPASQTAAMLRQMQSDKERVAEVLAAMKSNPLSAALEELEVDQAAGLAALMEPAAAVQLLNSLKQSTAVELMRFLPARITAAALQKADKGKLTSMLNAMEAKLAVKFLLGLAGEGPFVQAEAGGAENEEGGEAGTETNSPGTLLAGLKTEQGGKVLDRIKPLMLVQQFNLAASFQPAKLAGRMVHMDPTKAAELLKVLREEKAETFMSNTVAHMSAGDCKPMLKVMDPTVSAVALAGMKPKEAARLLDDLVEFPQLKANIFDAMSGEAEEAIEAAMTKLATEKKMPQKLRVEQFCIEFSG</sequence>